<accession>A0A679JBC3</accession>
<dbReference type="Gene3D" id="3.90.1140.10">
    <property type="entry name" value="Cyclic phosphodiesterase"/>
    <property type="match status" value="1"/>
</dbReference>
<dbReference type="SUPFAM" id="SSF55144">
    <property type="entry name" value="LigT-like"/>
    <property type="match status" value="1"/>
</dbReference>
<evidence type="ECO:0008006" key="2">
    <source>
        <dbReference type="Google" id="ProtNLM"/>
    </source>
</evidence>
<protein>
    <recommendedName>
        <fullName evidence="2">2'-5' RNA ligase family protein</fullName>
    </recommendedName>
</protein>
<dbReference type="EMBL" id="LR743507">
    <property type="protein sequence ID" value="CAA2108365.1"/>
    <property type="molecule type" value="Genomic_DNA"/>
</dbReference>
<dbReference type="AlphaFoldDB" id="A0A679JBC3"/>
<sequence length="175" mass="18755">MAISAFVVKVPTAEGIARDLRRRYDANAALGVPAHITVLVPFMDPALVTREVLERAQRVLQRTPSFDFLLSSVGRFPETAYLAPEPASPFIGMTLALVEAFPGFLPYGGEHEGVVPHLSVAHGDAHHTEQAAGELHARLAMSGAVNATCTEVALIENSSGRWHDMHAFPLPPAAT</sequence>
<gene>
    <name evidence="1" type="ORF">VVAX_04880</name>
</gene>
<proteinExistence type="predicted"/>
<organism evidence="1">
    <name type="scientific">Variovorax paradoxus</name>
    <dbReference type="NCBI Taxonomy" id="34073"/>
    <lineage>
        <taxon>Bacteria</taxon>
        <taxon>Pseudomonadati</taxon>
        <taxon>Pseudomonadota</taxon>
        <taxon>Betaproteobacteria</taxon>
        <taxon>Burkholderiales</taxon>
        <taxon>Comamonadaceae</taxon>
        <taxon>Variovorax</taxon>
    </lineage>
</organism>
<name>A0A679JBC3_VARPD</name>
<dbReference type="Pfam" id="PF13563">
    <property type="entry name" value="2_5_RNA_ligase2"/>
    <property type="match status" value="1"/>
</dbReference>
<evidence type="ECO:0000313" key="1">
    <source>
        <dbReference type="EMBL" id="CAA2108365.1"/>
    </source>
</evidence>
<dbReference type="InterPro" id="IPR009097">
    <property type="entry name" value="Cyclic_Pdiesterase"/>
</dbReference>
<reference evidence="1" key="1">
    <citation type="submission" date="2019-12" db="EMBL/GenBank/DDBJ databases">
        <authorList>
            <person name="Cremers G."/>
        </authorList>
    </citation>
    <scope>NUCLEOTIDE SEQUENCE</scope>
    <source>
        <strain evidence="1">Vvax</strain>
    </source>
</reference>
<dbReference type="RefSeq" id="WP_339092386.1">
    <property type="nucleotide sequence ID" value="NZ_LR743507.1"/>
</dbReference>